<dbReference type="InterPro" id="IPR015943">
    <property type="entry name" value="WD40/YVTN_repeat-like_dom_sf"/>
</dbReference>
<dbReference type="SUPFAM" id="SSF50974">
    <property type="entry name" value="Nitrous oxide reductase, N-terminal domain"/>
    <property type="match status" value="1"/>
</dbReference>
<evidence type="ECO:0000313" key="3">
    <source>
        <dbReference type="EMBL" id="BDU70471.1"/>
    </source>
</evidence>
<dbReference type="EMBL" id="AP027079">
    <property type="protein sequence ID" value="BDU70471.1"/>
    <property type="molecule type" value="Genomic_DNA"/>
</dbReference>
<dbReference type="RefSeq" id="WP_286354190.1">
    <property type="nucleotide sequence ID" value="NZ_AP027079.1"/>
</dbReference>
<protein>
    <recommendedName>
        <fullName evidence="5">6-phosphogluconolactonase, cycloisomerase 2 family</fullName>
    </recommendedName>
</protein>
<accession>A0ABM8DTW7</accession>
<reference evidence="4" key="1">
    <citation type="journal article" date="2023" name="Int. J. Syst. Evol. Microbiol.">
        <title>Mesoterricola silvestris gen. nov., sp. nov., Mesoterricola sediminis sp. nov., Geothrix oryzae sp. nov., Geothrix edaphica sp. nov., Geothrix rubra sp. nov., and Geothrix limicola sp. nov., six novel members of Acidobacteriota isolated from soils.</title>
        <authorList>
            <person name="Itoh H."/>
            <person name="Sugisawa Y."/>
            <person name="Mise K."/>
            <person name="Xu Z."/>
            <person name="Kuniyasu M."/>
            <person name="Ushijima N."/>
            <person name="Kawano K."/>
            <person name="Kobayashi E."/>
            <person name="Shiratori Y."/>
            <person name="Masuda Y."/>
            <person name="Senoo K."/>
        </authorList>
    </citation>
    <scope>NUCLEOTIDE SEQUENCE [LARGE SCALE GENOMIC DNA]</scope>
    <source>
        <strain evidence="4">Red222</strain>
    </source>
</reference>
<evidence type="ECO:0000256" key="2">
    <source>
        <dbReference type="ARBA" id="ARBA00022526"/>
    </source>
</evidence>
<dbReference type="InterPro" id="IPR011045">
    <property type="entry name" value="N2O_reductase_N"/>
</dbReference>
<dbReference type="Pfam" id="PF10282">
    <property type="entry name" value="Lactonase"/>
    <property type="match status" value="2"/>
</dbReference>
<dbReference type="InterPro" id="IPR019405">
    <property type="entry name" value="Lactonase_7-beta_prop"/>
</dbReference>
<name>A0ABM8DTW7_9BACT</name>
<sequence>MSSTLIRRNTFREALVAIALGGLGTLLQVACGGGGGGGTTVVPPPPVPTITSFAAAKSPITLGASTTLTGVFANGTGTVDKGVGALASGVAVSVSPSTDTTYTLTVTNSAGVPATATAQVVVVPAPTMPVVTAPAQVTAGQGGYVATVPAQAGSSYAWTLTNGTITAGAGTPSILFTAGTTGSVGLSCVVINAAGTASAAGIANSAIVAVPSTPVITLPATVTAGQAGYTASTPTQAGMSFAWTITNGTITSSTTGASVTFSAGTAGSVALSCVATNTIGASSAAGAASAAIVAPPTSPVITSPANVTAGRSGYTASVPAQAGSSYAWTATNGTITAGAGTPGITFTAGASGSVGLSCVVTNAAGTPSTAGTASATIVAAPAAPVITAPANVTAGQAGYTASTPAQAGMSFAWSITNGTITSGSTGTSVTFTAGSSGSVGLSCVATNAASTAATGNANSAIVAAPVTPAVTAPAYVTAGQAGYTASVPAQVGSSYAWTVTNGTVTAGAGTAGITFTAGATGSVGLSCVVTNAASTASAPGTASAAIVAVPAAPVITAPANVTAGQAGYTASTPAQSGMTLAWRITNGTITSGSTGTSVTFTAGASGSVSLSCVATNAASTTATGTASSTIVAAPATPAVTAPAYVTASQAGYTASVPTQAGSSYAWTVTNGTVTAGAGTASITFTAGGSGFVTFSCTVTNTANTASAPGAASSTITPAPTTPSLTVPANITANQVGTAQSVPAQSGSSYAWTLTNGSIVSGNGTNILTFRAGATGTVGFSCTVTNLAGTDSAPGTASSAIAPAPTAPVISTPAYVTAGKGGYAASVPAQGGMTLTWTISGGTITSGTTGTNITFSAGGTGSVFLSCKAANAAGTSATGSASSAIVPFPTISQLSASPADVASGGASTLSYAFAGGTGLINQGVGAVTSGGSSVVHPAGTTTYTLTVTNPAGDPTTDTVTVTVGALPNISTFKAGPTTITQGQGSLLTFTFTGDGVVDHGVGPVTSGSQIAVFPVATTTYTLTATNAVGATTTAVATVTVKAFTGKFVYVANSGGGISGFSLNETTGALVELGNSPFDDGTPALHVTSDPEGKFLFAVNGDGLNQRPNTLTVFKIDSTTGDLTEVAAYPTDPNPWASTVDPTGQFVYVRCDGLISSYGLNAVSGALTALGSVAASGGTGEVLIHPSGRWLFTVGRTSDQLQVFELNPGTGALSLNGGTTLPTGTGPLALALSHSGEYLFTKSEGAAGGAAQECIVYGYYLDLQTGGLMPLAATDTGTTQADTFHGVSANPTQPVIYITLSTTDNDYAAYALNLVTGALSPLTGSTYALFGGTGSDNLMVSRNGLWGFMTDYWGNRIAVGAIDPATGVLLSPTFHTAGASPVSVTVVGTVQ</sequence>
<dbReference type="PANTHER" id="PTHR30344">
    <property type="entry name" value="6-PHOSPHOGLUCONOLACTONASE-RELATED"/>
    <property type="match status" value="1"/>
</dbReference>
<keyword evidence="2" id="KW-0313">Glucose metabolism</keyword>
<keyword evidence="4" id="KW-1185">Reference proteome</keyword>
<gene>
    <name evidence="3" type="ORF">GETHOR_25720</name>
</gene>
<keyword evidence="2" id="KW-0119">Carbohydrate metabolism</keyword>
<dbReference type="InterPro" id="IPR050282">
    <property type="entry name" value="Cycloisomerase_2"/>
</dbReference>
<organism evidence="3 4">
    <name type="scientific">Geothrix oryzae</name>
    <dbReference type="NCBI Taxonomy" id="2927975"/>
    <lineage>
        <taxon>Bacteria</taxon>
        <taxon>Pseudomonadati</taxon>
        <taxon>Acidobacteriota</taxon>
        <taxon>Holophagae</taxon>
        <taxon>Holophagales</taxon>
        <taxon>Holophagaceae</taxon>
        <taxon>Geothrix</taxon>
    </lineage>
</organism>
<proteinExistence type="inferred from homology"/>
<comment type="similarity">
    <text evidence="1">Belongs to the cycloisomerase 2 family.</text>
</comment>
<evidence type="ECO:0000313" key="4">
    <source>
        <dbReference type="Proteomes" id="UP001242010"/>
    </source>
</evidence>
<dbReference type="Gene3D" id="2.130.10.10">
    <property type="entry name" value="YVTN repeat-like/Quinoprotein amine dehydrogenase"/>
    <property type="match status" value="3"/>
</dbReference>
<evidence type="ECO:0000256" key="1">
    <source>
        <dbReference type="ARBA" id="ARBA00005564"/>
    </source>
</evidence>
<evidence type="ECO:0008006" key="5">
    <source>
        <dbReference type="Google" id="ProtNLM"/>
    </source>
</evidence>
<dbReference type="PANTHER" id="PTHR30344:SF1">
    <property type="entry name" value="6-PHOSPHOGLUCONOLACTONASE"/>
    <property type="match status" value="1"/>
</dbReference>
<dbReference type="Proteomes" id="UP001242010">
    <property type="component" value="Chromosome"/>
</dbReference>